<evidence type="ECO:0000256" key="5">
    <source>
        <dbReference type="ARBA" id="ARBA00023277"/>
    </source>
</evidence>
<keyword evidence="7" id="KW-1003">Cell membrane</keyword>
<proteinExistence type="inferred from homology"/>
<feature type="region of interest" description="Disordered" evidence="8">
    <location>
        <begin position="891"/>
        <end position="914"/>
    </location>
</feature>
<dbReference type="EMBL" id="JXXN02001759">
    <property type="protein sequence ID" value="THD24139.1"/>
    <property type="molecule type" value="Genomic_DNA"/>
</dbReference>
<evidence type="ECO:0000256" key="2">
    <source>
        <dbReference type="ARBA" id="ARBA00007128"/>
    </source>
</evidence>
<dbReference type="SUPFAM" id="SSF48208">
    <property type="entry name" value="Six-hairpin glycosidases"/>
    <property type="match status" value="1"/>
</dbReference>
<feature type="compositionally biased region" description="Polar residues" evidence="8">
    <location>
        <begin position="948"/>
        <end position="967"/>
    </location>
</feature>
<dbReference type="AlphaFoldDB" id="A0A4E0R6D0"/>
<name>A0A4E0R6D0_FASHE</name>
<accession>A0A4E0R6D0</accession>
<dbReference type="GO" id="GO:0005964">
    <property type="term" value="C:phosphorylase kinase complex"/>
    <property type="evidence" value="ECO:0007669"/>
    <property type="project" value="TreeGrafter"/>
</dbReference>
<comment type="pathway">
    <text evidence="1 7">Glycan biosynthesis; glycogen metabolism.</text>
</comment>
<dbReference type="PANTHER" id="PTHR10749:SF8">
    <property type="entry name" value="PHOSPHORYLASE B KINASE REGULATORY SUBUNIT BETA"/>
    <property type="match status" value="1"/>
</dbReference>
<evidence type="ECO:0000313" key="12">
    <source>
        <dbReference type="Proteomes" id="UP000230066"/>
    </source>
</evidence>
<dbReference type="Pfam" id="PF00723">
    <property type="entry name" value="Glyco_hydro_15"/>
    <property type="match status" value="1"/>
</dbReference>
<sequence length="1190" mass="134620">MAITSVDESEKTEIKQNIEHFYMVVKDQILKFQHPISGLFPLRPRDTSCNVSHVRDSVYCATVLWALHRSLARIDDDTGRQYELGQCAVKCMRTILIGWMQQSTKLEQFKKAQNVDTCLSPRLNYETGEPIDDPNYKNLQMDCVALFVIQLAQMIASGLQVVYTKDEVAFMQNLVFYLERAYRIPDYGMWERGTKQNRNLVELNASSIGMAKAAMECISGLNVYGAEGSHSSTLLMDIDAHSRNRIILTNLLPRESASKGTDASLIPTLCWPAYGASSQEPRDPTLKRCMERLKGQYGFRRFTRDGYATVLDQNTYYQPGELMKFVGIESEWPMFFAYMAIDHCMRGELEKATEYTTLMQPLLVHPVTELYPWLPKFFYVPLEDLDRERNARGSVVRRSSFRLPGESYFLWGQAVYLISQLLVSGCLSPSDLDPLGRSLSCNPGRRLVGNAGSTERPMNVTIQVVLISESTRLQQILATYGVLTQTPRQVEPIQIWPPDQLVRVGKFNGCSQSLGLSGRPPRPVGQLGCSRFYRISGLTVLCYPLLFEAQDFYLLHDMQVVIDEVKTDFKFLSNWWRLPGRPTFCFLIKEDMVKVSGFGQLLRFLIGMKNGTVHGTRIVLGRAQKFVSSGCVEHLDFLPLWTATGDYFQRLREVETGRSFRSLDDLPRELAGTSLGSGLIRSNGSVYIPSGQEVVRIVHAMDRKRFISCSDAQLIEHAFYPGEDPFSLASRVAALHELSERKGFDHVFTYMEKRHCVRDYLTDLSRIAGIQQVWCVVRLCAALLSQFVNSLAPSLSTILVCGKQITVGVALGTENIVNKPLNPAELYTMMRETVYSKDPVQFSLQQELILWVCSLLTSDKELFNGIKFIRLGWLLEAMKLQLEYESIGDQRETTPCNLDDTNTPVTSPAPNNTENQRSLGACHLYSLPPCMVKDLLLRTLKAGQVSVQTLRSPNHMENVNGSTGQQSDEPRTPRRRFRPRRQHEVTGQRASVERVPDALFQRQLDGCLGRVPPTFYQALYTILERSPHGVFIYNNLLPQKPTLMDMTAYDLNFIDEVELLLRPIGDAAYRSLFVETVMVIAVILERNKELSFKDAVDIKAFIQDAMNAFAQDRHLHAPPLERSSRNARRLSWPEPDLTSIHDVSVYSEFTATPANVHMGTTSYLAKAALDRLLQGQIDLCGVTKDACSVM</sequence>
<feature type="lipid moiety-binding region" description="S-farnesyl cysteine" evidence="6">
    <location>
        <position position="1180"/>
    </location>
</feature>
<dbReference type="InterPro" id="IPR008928">
    <property type="entry name" value="6-hairpin_glycosidase_sf"/>
</dbReference>
<evidence type="ECO:0000256" key="8">
    <source>
        <dbReference type="SAM" id="MobiDB-lite"/>
    </source>
</evidence>
<evidence type="ECO:0000256" key="7">
    <source>
        <dbReference type="RuleBase" id="RU364123"/>
    </source>
</evidence>
<keyword evidence="12" id="KW-1185">Reference proteome</keyword>
<dbReference type="Pfam" id="PF19292">
    <property type="entry name" value="KPBB_C"/>
    <property type="match status" value="1"/>
</dbReference>
<evidence type="ECO:0000313" key="11">
    <source>
        <dbReference type="EMBL" id="THD24139.1"/>
    </source>
</evidence>
<keyword evidence="7" id="KW-0472">Membrane</keyword>
<feature type="domain" description="GH15-like" evidence="9">
    <location>
        <begin position="22"/>
        <end position="872"/>
    </location>
</feature>
<evidence type="ECO:0000259" key="10">
    <source>
        <dbReference type="Pfam" id="PF19292"/>
    </source>
</evidence>
<organism evidence="11 12">
    <name type="scientific">Fasciola hepatica</name>
    <name type="common">Liver fluke</name>
    <dbReference type="NCBI Taxonomy" id="6192"/>
    <lineage>
        <taxon>Eukaryota</taxon>
        <taxon>Metazoa</taxon>
        <taxon>Spiralia</taxon>
        <taxon>Lophotrochozoa</taxon>
        <taxon>Platyhelminthes</taxon>
        <taxon>Trematoda</taxon>
        <taxon>Digenea</taxon>
        <taxon>Plagiorchiida</taxon>
        <taxon>Echinostomata</taxon>
        <taxon>Echinostomatoidea</taxon>
        <taxon>Fasciolidae</taxon>
        <taxon>Fasciola</taxon>
    </lineage>
</organism>
<keyword evidence="3 7" id="KW-0321">Glycogen metabolism</keyword>
<dbReference type="InterPro" id="IPR011613">
    <property type="entry name" value="GH15-like"/>
</dbReference>
<evidence type="ECO:0000259" key="9">
    <source>
        <dbReference type="Pfam" id="PF00723"/>
    </source>
</evidence>
<feature type="region of interest" description="Disordered" evidence="8">
    <location>
        <begin position="948"/>
        <end position="990"/>
    </location>
</feature>
<keyword evidence="6 7" id="KW-0449">Lipoprotein</keyword>
<dbReference type="InterPro" id="IPR008734">
    <property type="entry name" value="PHK_A/B_su"/>
</dbReference>
<evidence type="ECO:0000256" key="4">
    <source>
        <dbReference type="ARBA" id="ARBA00022860"/>
    </source>
</evidence>
<reference evidence="11" key="1">
    <citation type="submission" date="2019-03" db="EMBL/GenBank/DDBJ databases">
        <title>Improved annotation for the trematode Fasciola hepatica.</title>
        <authorList>
            <person name="Choi Y.-J."/>
            <person name="Martin J."/>
            <person name="Mitreva M."/>
        </authorList>
    </citation>
    <scope>NUCLEOTIDE SEQUENCE [LARGE SCALE GENOMIC DNA]</scope>
</reference>
<comment type="caution">
    <text evidence="11">The sequence shown here is derived from an EMBL/GenBank/DDBJ whole genome shotgun (WGS) entry which is preliminary data.</text>
</comment>
<keyword evidence="5 7" id="KW-0119">Carbohydrate metabolism</keyword>
<protein>
    <recommendedName>
        <fullName evidence="7">Phosphorylase b kinase regulatory subunit</fullName>
    </recommendedName>
</protein>
<feature type="domain" description="Phosphorylase b kinase regulatory subunit alpha/beta C-terminal" evidence="10">
    <location>
        <begin position="924"/>
        <end position="1114"/>
    </location>
</feature>
<dbReference type="PANTHER" id="PTHR10749">
    <property type="entry name" value="PHOSPHORYLASE B KINASE REGULATORY SUBUNIT"/>
    <property type="match status" value="1"/>
</dbReference>
<comment type="similarity">
    <text evidence="2 7">Belongs to the phosphorylase b kinase regulatory chain family.</text>
</comment>
<keyword evidence="4 7" id="KW-0112">Calmodulin-binding</keyword>
<keyword evidence="6 7" id="KW-0636">Prenylation</keyword>
<dbReference type="InterPro" id="IPR045583">
    <property type="entry name" value="KPBA/B_C"/>
</dbReference>
<evidence type="ECO:0000256" key="3">
    <source>
        <dbReference type="ARBA" id="ARBA00022600"/>
    </source>
</evidence>
<gene>
    <name evidence="11" type="ORF">D915_005082</name>
</gene>
<comment type="PTM">
    <text evidence="6">Although the final Cys may be farnesylated, the terminal tripeptide is probably not removed, and the C-terminus is not methylated.</text>
</comment>
<dbReference type="GO" id="GO:0005516">
    <property type="term" value="F:calmodulin binding"/>
    <property type="evidence" value="ECO:0007669"/>
    <property type="project" value="UniProtKB-KW"/>
</dbReference>
<evidence type="ECO:0000256" key="6">
    <source>
        <dbReference type="PIRSR" id="PIRSR608734-50"/>
    </source>
</evidence>
<comment type="function">
    <text evidence="7">Phosphorylase b kinase catalyzes the phosphorylation of serine in certain substrates, including troponin I.</text>
</comment>
<dbReference type="GO" id="GO:0005886">
    <property type="term" value="C:plasma membrane"/>
    <property type="evidence" value="ECO:0007669"/>
    <property type="project" value="UniProtKB-SubCell"/>
</dbReference>
<dbReference type="GO" id="GO:0005977">
    <property type="term" value="P:glycogen metabolic process"/>
    <property type="evidence" value="ECO:0007669"/>
    <property type="project" value="UniProtKB-UniPathway"/>
</dbReference>
<feature type="compositionally biased region" description="Polar residues" evidence="8">
    <location>
        <begin position="893"/>
        <end position="914"/>
    </location>
</feature>
<comment type="subcellular location">
    <subcellularLocation>
        <location evidence="7">Cell membrane</location>
        <topology evidence="7">Lipid-anchor</topology>
        <orientation evidence="7">Cytoplasmic side</orientation>
    </subcellularLocation>
</comment>
<dbReference type="UniPathway" id="UPA00163"/>
<evidence type="ECO:0000256" key="1">
    <source>
        <dbReference type="ARBA" id="ARBA00005131"/>
    </source>
</evidence>
<dbReference type="Proteomes" id="UP000230066">
    <property type="component" value="Unassembled WGS sequence"/>
</dbReference>